<dbReference type="Pfam" id="PF17973">
    <property type="entry name" value="bMG10"/>
    <property type="match status" value="1"/>
</dbReference>
<reference evidence="2" key="1">
    <citation type="submission" date="2021-11" db="EMBL/GenBank/DDBJ databases">
        <title>Genome sequence.</title>
        <authorList>
            <person name="Sun Q."/>
        </authorList>
    </citation>
    <scope>NUCLEOTIDE SEQUENCE</scope>
    <source>
        <strain evidence="2">JC732</strain>
    </source>
</reference>
<dbReference type="AlphaFoldDB" id="A0A9X1SF82"/>
<evidence type="ECO:0000259" key="1">
    <source>
        <dbReference type="Pfam" id="PF17973"/>
    </source>
</evidence>
<organism evidence="2 3">
    <name type="scientific">Blastopirellula sediminis</name>
    <dbReference type="NCBI Taxonomy" id="2894196"/>
    <lineage>
        <taxon>Bacteria</taxon>
        <taxon>Pseudomonadati</taxon>
        <taxon>Planctomycetota</taxon>
        <taxon>Planctomycetia</taxon>
        <taxon>Pirellulales</taxon>
        <taxon>Pirellulaceae</taxon>
        <taxon>Blastopirellula</taxon>
    </lineage>
</organism>
<dbReference type="RefSeq" id="WP_230216881.1">
    <property type="nucleotide sequence ID" value="NZ_JAJKFT010000004.1"/>
</dbReference>
<protein>
    <recommendedName>
        <fullName evidence="1">Bacterial alpha-2-macroglobulin MG10 domain-containing protein</fullName>
    </recommendedName>
</protein>
<evidence type="ECO:0000313" key="3">
    <source>
        <dbReference type="Proteomes" id="UP001139103"/>
    </source>
</evidence>
<feature type="domain" description="Bacterial alpha-2-macroglobulin MG10" evidence="1">
    <location>
        <begin position="14"/>
        <end position="55"/>
    </location>
</feature>
<sequence length="71" mass="7886">MAPEEKTGKQCHPAVTFFVRQLPRGKHSLTYKLRAEIPGKFSALPAIAQAMYAPELVGNSDEMKISIIDQE</sequence>
<accession>A0A9X1SF82</accession>
<dbReference type="Proteomes" id="UP001139103">
    <property type="component" value="Unassembled WGS sequence"/>
</dbReference>
<dbReference type="EMBL" id="JAJKFT010000004">
    <property type="protein sequence ID" value="MCC9628003.1"/>
    <property type="molecule type" value="Genomic_DNA"/>
</dbReference>
<gene>
    <name evidence="2" type="ORF">LOC68_06320</name>
</gene>
<evidence type="ECO:0000313" key="2">
    <source>
        <dbReference type="EMBL" id="MCC9628003.1"/>
    </source>
</evidence>
<proteinExistence type="predicted"/>
<keyword evidence="3" id="KW-1185">Reference proteome</keyword>
<comment type="caution">
    <text evidence="2">The sequence shown here is derived from an EMBL/GenBank/DDBJ whole genome shotgun (WGS) entry which is preliminary data.</text>
</comment>
<dbReference type="InterPro" id="IPR041246">
    <property type="entry name" value="Bact_MG10"/>
</dbReference>
<name>A0A9X1SF82_9BACT</name>